<dbReference type="NCBIfam" id="TIGR00125">
    <property type="entry name" value="cyt_tran_rel"/>
    <property type="match status" value="1"/>
</dbReference>
<protein>
    <submittedName>
        <fullName evidence="2">Nicotinamide-nucleotide adenylyltransferase, NadR type</fullName>
    </submittedName>
</protein>
<keyword evidence="2" id="KW-0548">Nucleotidyltransferase</keyword>
<dbReference type="SUPFAM" id="SSF52540">
    <property type="entry name" value="P-loop containing nucleoside triphosphate hydrolases"/>
    <property type="match status" value="1"/>
</dbReference>
<dbReference type="Gene3D" id="3.40.50.300">
    <property type="entry name" value="P-loop containing nucleotide triphosphate hydrolases"/>
    <property type="match status" value="1"/>
</dbReference>
<reference evidence="2" key="1">
    <citation type="journal article" date="2021" name="Proc. Natl. Acad. Sci. U.S.A.">
        <title>A Catalog of Tens of Thousands of Viruses from Human Metagenomes Reveals Hidden Associations with Chronic Diseases.</title>
        <authorList>
            <person name="Tisza M.J."/>
            <person name="Buck C.B."/>
        </authorList>
    </citation>
    <scope>NUCLEOTIDE SEQUENCE</scope>
    <source>
        <strain evidence="2">CtHip2</strain>
    </source>
</reference>
<dbReference type="Pfam" id="PF01467">
    <property type="entry name" value="CTP_transf_like"/>
    <property type="match status" value="1"/>
</dbReference>
<dbReference type="InterPro" id="IPR008144">
    <property type="entry name" value="Guanylate_kin-like_dom"/>
</dbReference>
<dbReference type="InterPro" id="IPR004821">
    <property type="entry name" value="Cyt_trans-like"/>
</dbReference>
<evidence type="ECO:0000259" key="1">
    <source>
        <dbReference type="PROSITE" id="PS50052"/>
    </source>
</evidence>
<name>A0A8S5RVD5_9CAUD</name>
<dbReference type="InterPro" id="IPR027417">
    <property type="entry name" value="P-loop_NTPase"/>
</dbReference>
<evidence type="ECO:0000313" key="2">
    <source>
        <dbReference type="EMBL" id="DAF42585.1"/>
    </source>
</evidence>
<accession>A0A8S5RVD5</accession>
<dbReference type="InterPro" id="IPR016429">
    <property type="entry name" value="NAD_NadR"/>
</dbReference>
<dbReference type="InterPro" id="IPR052735">
    <property type="entry name" value="NAD_biosynth-regulator"/>
</dbReference>
<dbReference type="InterPro" id="IPR038727">
    <property type="entry name" value="NadR/Ttd14_AAA_dom"/>
</dbReference>
<dbReference type="EMBL" id="BK032497">
    <property type="protein sequence ID" value="DAF42585.1"/>
    <property type="molecule type" value="Genomic_DNA"/>
</dbReference>
<dbReference type="GO" id="GO:0000309">
    <property type="term" value="F:nicotinamide-nucleotide adenylyltransferase activity"/>
    <property type="evidence" value="ECO:0007669"/>
    <property type="project" value="InterPro"/>
</dbReference>
<dbReference type="GO" id="GO:0050262">
    <property type="term" value="F:ribosylnicotinamide kinase activity"/>
    <property type="evidence" value="ECO:0007669"/>
    <property type="project" value="InterPro"/>
</dbReference>
<dbReference type="GO" id="GO:0009435">
    <property type="term" value="P:NAD+ biosynthetic process"/>
    <property type="evidence" value="ECO:0007669"/>
    <property type="project" value="InterPro"/>
</dbReference>
<dbReference type="PROSITE" id="PS50052">
    <property type="entry name" value="GUANYLATE_KINASE_2"/>
    <property type="match status" value="1"/>
</dbReference>
<sequence length="351" mass="40776">MKTVGIVFGTFAPMHRGHIDLIIKAKRICDSVKVIVSGREGDRGDQIGLSLQKRFRYIREVFNDDALVEVSKLDEANMPLMPEGWDVWLDELFNVSNTNKDDDLLFFVNEDEYVEELQKRGFKTQSEERNFGISASLIRENPFQYWRFIAQPFKRHFTKKVLVLGSASNGKTTLVKDLGLFYSAPTSLEYAREYQTTNNVRDDELTAKDYFYLLDGQYAQTSKAIDSKENKGLVIADTNSTVTKAYYDYYLDESSSDTDLDIKAVEHLYKSLVTKEKWDLILFVQPTGEYVDDGFRDMTMADEQIRQAFTDYLLQITKENHKDTKLIFLDEDYLGNYNKAIKEIENIYKEY</sequence>
<dbReference type="Pfam" id="PF13521">
    <property type="entry name" value="AAA_28"/>
    <property type="match status" value="1"/>
</dbReference>
<dbReference type="PANTHER" id="PTHR37512">
    <property type="entry name" value="TRIFUNCTIONAL NAD BIOSYNTHESIS/REGULATOR PROTEIN NADR"/>
    <property type="match status" value="1"/>
</dbReference>
<dbReference type="SUPFAM" id="SSF52374">
    <property type="entry name" value="Nucleotidylyl transferase"/>
    <property type="match status" value="1"/>
</dbReference>
<proteinExistence type="predicted"/>
<feature type="domain" description="Guanylate kinase-like" evidence="1">
    <location>
        <begin position="158"/>
        <end position="349"/>
    </location>
</feature>
<dbReference type="Gene3D" id="3.40.50.620">
    <property type="entry name" value="HUPs"/>
    <property type="match status" value="1"/>
</dbReference>
<dbReference type="PANTHER" id="PTHR37512:SF1">
    <property type="entry name" value="NADR_TTD14 AAA DOMAIN-CONTAINING PROTEIN"/>
    <property type="match status" value="1"/>
</dbReference>
<keyword evidence="2" id="KW-0808">Transferase</keyword>
<dbReference type="InterPro" id="IPR014729">
    <property type="entry name" value="Rossmann-like_a/b/a_fold"/>
</dbReference>
<dbReference type="PIRSF" id="PIRSF004776">
    <property type="entry name" value="NadR_NMNAT/RNK"/>
    <property type="match status" value="1"/>
</dbReference>
<organism evidence="2">
    <name type="scientific">Siphoviridae sp. ctHip2</name>
    <dbReference type="NCBI Taxonomy" id="2827830"/>
    <lineage>
        <taxon>Viruses</taxon>
        <taxon>Duplodnaviria</taxon>
        <taxon>Heunggongvirae</taxon>
        <taxon>Uroviricota</taxon>
        <taxon>Caudoviricetes</taxon>
    </lineage>
</organism>